<dbReference type="GO" id="GO:0009306">
    <property type="term" value="P:protein secretion"/>
    <property type="evidence" value="ECO:0007669"/>
    <property type="project" value="InterPro"/>
</dbReference>
<gene>
    <name evidence="1" type="ORF">MARA_01560</name>
</gene>
<keyword evidence="2" id="KW-1185">Reference proteome</keyword>
<keyword evidence="1" id="KW-0614">Plasmid</keyword>
<dbReference type="RefSeq" id="WP_235887126.1">
    <property type="nucleotide sequence ID" value="NZ_AP022592.1"/>
</dbReference>
<accession>A0A7I7RRP8</accession>
<dbReference type="EMBL" id="AP022592">
    <property type="protein sequence ID" value="BBY46726.1"/>
    <property type="molecule type" value="Genomic_DNA"/>
</dbReference>
<dbReference type="Proteomes" id="UP000467428">
    <property type="component" value="Plasmid pJCM18538"/>
</dbReference>
<sequence>MLSVVPAGLDAFAAANQAAAEQISSASSADAAAMLGAVAAAVGPIGAPYLVAYAPAQTNNLASGLMVAGAHAAIGEQTVASRASFVALDDA</sequence>
<evidence type="ECO:0000313" key="1">
    <source>
        <dbReference type="EMBL" id="BBY46726.1"/>
    </source>
</evidence>
<geneLocation type="plasmid" evidence="1">
    <name>pJCM18538</name>
</geneLocation>
<dbReference type="AlphaFoldDB" id="A0A7I7RRP8"/>
<evidence type="ECO:0008006" key="3">
    <source>
        <dbReference type="Google" id="ProtNLM"/>
    </source>
</evidence>
<proteinExistence type="predicted"/>
<dbReference type="InterPro" id="IPR022536">
    <property type="entry name" value="EspC"/>
</dbReference>
<reference evidence="1 2" key="1">
    <citation type="journal article" date="2019" name="Emerg. Microbes Infect.">
        <title>Comprehensive subspecies identification of 175 nontuberculous mycobacteria species based on 7547 genomic profiles.</title>
        <authorList>
            <person name="Matsumoto Y."/>
            <person name="Kinjo T."/>
            <person name="Motooka D."/>
            <person name="Nabeya D."/>
            <person name="Jung N."/>
            <person name="Uechi K."/>
            <person name="Horii T."/>
            <person name="Iida T."/>
            <person name="Fujita J."/>
            <person name="Nakamura S."/>
        </authorList>
    </citation>
    <scope>NUCLEOTIDE SEQUENCE [LARGE SCALE GENOMIC DNA]</scope>
    <source>
        <strain evidence="1 2">JCM 18538</strain>
        <plasmid evidence="1">pJCM18538</plasmid>
    </source>
</reference>
<evidence type="ECO:0000313" key="2">
    <source>
        <dbReference type="Proteomes" id="UP000467428"/>
    </source>
</evidence>
<name>A0A7I7RRP8_9MYCO</name>
<dbReference type="KEGG" id="marz:MARA_01560"/>
<dbReference type="Pfam" id="PF10824">
    <property type="entry name" value="T7SS_ESX_EspC"/>
    <property type="match status" value="1"/>
</dbReference>
<organism evidence="1 2">
    <name type="scientific">Mycolicibacterium arabiense</name>
    <dbReference type="NCBI Taxonomy" id="1286181"/>
    <lineage>
        <taxon>Bacteria</taxon>
        <taxon>Bacillati</taxon>
        <taxon>Actinomycetota</taxon>
        <taxon>Actinomycetes</taxon>
        <taxon>Mycobacteriales</taxon>
        <taxon>Mycobacteriaceae</taxon>
        <taxon>Mycolicibacterium</taxon>
    </lineage>
</organism>
<protein>
    <recommendedName>
        <fullName evidence="3">PE family protein</fullName>
    </recommendedName>
</protein>